<evidence type="ECO:0000313" key="1">
    <source>
        <dbReference type="EMBL" id="RWY39625.1"/>
    </source>
</evidence>
<accession>A0A444M9L8</accession>
<dbReference type="OrthoDB" id="7812506at2"/>
<reference evidence="1 2" key="1">
    <citation type="journal article" date="2015" name="Int. J. Syst. Evol. Microbiol.">
        <title>Gemmobacter intermedius sp. nov., isolated from a white stork (Ciconia ciconia).</title>
        <authorList>
            <person name="Kampfer P."/>
            <person name="Jerzak L."/>
            <person name="Wilharm G."/>
            <person name="Golke J."/>
            <person name="Busse H.J."/>
            <person name="Glaeser S.P."/>
        </authorList>
    </citation>
    <scope>NUCLEOTIDE SEQUENCE [LARGE SCALE GENOMIC DNA]</scope>
    <source>
        <strain evidence="1 2">119/4</strain>
    </source>
</reference>
<dbReference type="RefSeq" id="WP_128489995.1">
    <property type="nucleotide sequence ID" value="NZ_JBHLXB010000126.1"/>
</dbReference>
<protein>
    <recommendedName>
        <fullName evidence="3">Transporter substrate-binding domain-containing protein</fullName>
    </recommendedName>
</protein>
<dbReference type="AlphaFoldDB" id="A0A444M9L8"/>
<sequence>MKGLARGWRRPLRDVLLLAAFLAAVSFLPADTSLSERQGAGQLRYCFADANSPLIRDPSTGAAGTERALLEGAAADLGLQLRLVEVPNIGRSFNPADWNVTRAQCDVLGGGLADSAANRGFMTLIPTGQQIALRRTGGAAEPPRGSRVGVFAGSAGMDRVRLSGFMRSRGWQAVPLRREADLRAWIAQGEPAIFSSLTPVPEGTEHHPLPAEAAEVSDLVLGLWRGDTTLTRALRHALNKAAEGR</sequence>
<name>A0A444M9L8_9RHOB</name>
<dbReference type="Proteomes" id="UP000287168">
    <property type="component" value="Unassembled WGS sequence"/>
</dbReference>
<keyword evidence="2" id="KW-1185">Reference proteome</keyword>
<evidence type="ECO:0000313" key="2">
    <source>
        <dbReference type="Proteomes" id="UP000287168"/>
    </source>
</evidence>
<comment type="caution">
    <text evidence="1">The sequence shown here is derived from an EMBL/GenBank/DDBJ whole genome shotgun (WGS) entry which is preliminary data.</text>
</comment>
<organism evidence="1 2">
    <name type="scientific">Falsigemmobacter intermedius</name>
    <dbReference type="NCBI Taxonomy" id="1553448"/>
    <lineage>
        <taxon>Bacteria</taxon>
        <taxon>Pseudomonadati</taxon>
        <taxon>Pseudomonadota</taxon>
        <taxon>Alphaproteobacteria</taxon>
        <taxon>Rhodobacterales</taxon>
        <taxon>Paracoccaceae</taxon>
        <taxon>Falsigemmobacter</taxon>
    </lineage>
</organism>
<proteinExistence type="predicted"/>
<dbReference type="EMBL" id="SBLC01000020">
    <property type="protein sequence ID" value="RWY39625.1"/>
    <property type="molecule type" value="Genomic_DNA"/>
</dbReference>
<gene>
    <name evidence="1" type="ORF">EP867_13395</name>
</gene>
<evidence type="ECO:0008006" key="3">
    <source>
        <dbReference type="Google" id="ProtNLM"/>
    </source>
</evidence>